<dbReference type="AlphaFoldDB" id="A0A0F9UDP5"/>
<comment type="caution">
    <text evidence="1">The sequence shown here is derived from an EMBL/GenBank/DDBJ whole genome shotgun (WGS) entry which is preliminary data.</text>
</comment>
<gene>
    <name evidence="1" type="ORF">LCGC14_0619350</name>
</gene>
<accession>A0A0F9UDP5</accession>
<protein>
    <submittedName>
        <fullName evidence="1">Uncharacterized protein</fullName>
    </submittedName>
</protein>
<name>A0A0F9UDP5_9ZZZZ</name>
<dbReference type="EMBL" id="LAZR01001049">
    <property type="protein sequence ID" value="KKN51758.1"/>
    <property type="molecule type" value="Genomic_DNA"/>
</dbReference>
<evidence type="ECO:0000313" key="1">
    <source>
        <dbReference type="EMBL" id="KKN51758.1"/>
    </source>
</evidence>
<sequence length="168" mass="19822">MNNTEIIQALKDNEWLAYGGWSLEMRTEAHRIGVLEFECRTITSAIEWYRITAITHPFRGEFTYRLRAGYEEPKPEIVEIPICCNNNTKYLYYIFEQETPLMQAPDHPDFIGFKYKDERMKELNWHDVYPVPRIYIGPAGDIRTSFVFIDIALYKVLTPVAVLFRSTK</sequence>
<reference evidence="1" key="1">
    <citation type="journal article" date="2015" name="Nature">
        <title>Complex archaea that bridge the gap between prokaryotes and eukaryotes.</title>
        <authorList>
            <person name="Spang A."/>
            <person name="Saw J.H."/>
            <person name="Jorgensen S.L."/>
            <person name="Zaremba-Niedzwiedzka K."/>
            <person name="Martijn J."/>
            <person name="Lind A.E."/>
            <person name="van Eijk R."/>
            <person name="Schleper C."/>
            <person name="Guy L."/>
            <person name="Ettema T.J."/>
        </authorList>
    </citation>
    <scope>NUCLEOTIDE SEQUENCE</scope>
</reference>
<organism evidence="1">
    <name type="scientific">marine sediment metagenome</name>
    <dbReference type="NCBI Taxonomy" id="412755"/>
    <lineage>
        <taxon>unclassified sequences</taxon>
        <taxon>metagenomes</taxon>
        <taxon>ecological metagenomes</taxon>
    </lineage>
</organism>
<proteinExistence type="predicted"/>